<evidence type="ECO:0000313" key="1">
    <source>
        <dbReference type="Proteomes" id="UP000818029"/>
    </source>
</evidence>
<gene>
    <name evidence="2" type="primary">LOC107901356</name>
</gene>
<dbReference type="Proteomes" id="UP000818029">
    <property type="component" value="Chromosome D06"/>
</dbReference>
<accession>A0ABM3A8F5</accession>
<proteinExistence type="predicted"/>
<sequence>MSYFFFFCKTFFNIFPLHIPSKEKPSFPSLSPFFAIPTQCLVLANNASQYLSPTFIFDLPLFDDDVHLPVSKFHSSAAHSFSLFILQAITSTGTKKGEFLLANISTELKNKNITTNVKVDTSSYHGESSLLRYTI</sequence>
<dbReference type="GeneID" id="107901356"/>
<protein>
    <submittedName>
        <fullName evidence="2">Uncharacterized protein isoform X1</fullName>
    </submittedName>
</protein>
<keyword evidence="1" id="KW-1185">Reference proteome</keyword>
<dbReference type="RefSeq" id="XP_040951140.1">
    <property type="nucleotide sequence ID" value="XM_041095206.1"/>
</dbReference>
<reference evidence="1" key="1">
    <citation type="journal article" date="2020" name="Nat. Genet.">
        <title>Genomic diversifications of five Gossypium allopolyploid species and their impact on cotton improvement.</title>
        <authorList>
            <person name="Chen Z.J."/>
            <person name="Sreedasyam A."/>
            <person name="Ando A."/>
            <person name="Song Q."/>
            <person name="De Santiago L.M."/>
            <person name="Hulse-Kemp A.M."/>
            <person name="Ding M."/>
            <person name="Ye W."/>
            <person name="Kirkbride R.C."/>
            <person name="Jenkins J."/>
            <person name="Plott C."/>
            <person name="Lovell J."/>
            <person name="Lin Y.M."/>
            <person name="Vaughn R."/>
            <person name="Liu B."/>
            <person name="Simpson S."/>
            <person name="Scheffler B.E."/>
            <person name="Wen L."/>
            <person name="Saski C.A."/>
            <person name="Grover C.E."/>
            <person name="Hu G."/>
            <person name="Conover J.L."/>
            <person name="Carlson J.W."/>
            <person name="Shu S."/>
            <person name="Boston L.B."/>
            <person name="Williams M."/>
            <person name="Peterson D.G."/>
            <person name="McGee K."/>
            <person name="Jones D.C."/>
            <person name="Wendel J.F."/>
            <person name="Stelly D.M."/>
            <person name="Grimwood J."/>
            <person name="Schmutz J."/>
        </authorList>
    </citation>
    <scope>NUCLEOTIDE SEQUENCE [LARGE SCALE GENOMIC DNA]</scope>
    <source>
        <strain evidence="1">cv. TM-1</strain>
    </source>
</reference>
<evidence type="ECO:0000313" key="2">
    <source>
        <dbReference type="RefSeq" id="XP_040951140.1"/>
    </source>
</evidence>
<reference evidence="2" key="2">
    <citation type="submission" date="2025-08" db="UniProtKB">
        <authorList>
            <consortium name="RefSeq"/>
        </authorList>
    </citation>
    <scope>IDENTIFICATION</scope>
</reference>
<name>A0ABM3A8F5_GOSHI</name>
<organism evidence="1 2">
    <name type="scientific">Gossypium hirsutum</name>
    <name type="common">Upland cotton</name>
    <name type="synonym">Gossypium mexicanum</name>
    <dbReference type="NCBI Taxonomy" id="3635"/>
    <lineage>
        <taxon>Eukaryota</taxon>
        <taxon>Viridiplantae</taxon>
        <taxon>Streptophyta</taxon>
        <taxon>Embryophyta</taxon>
        <taxon>Tracheophyta</taxon>
        <taxon>Spermatophyta</taxon>
        <taxon>Magnoliopsida</taxon>
        <taxon>eudicotyledons</taxon>
        <taxon>Gunneridae</taxon>
        <taxon>Pentapetalae</taxon>
        <taxon>rosids</taxon>
        <taxon>malvids</taxon>
        <taxon>Malvales</taxon>
        <taxon>Malvaceae</taxon>
        <taxon>Malvoideae</taxon>
        <taxon>Gossypium</taxon>
    </lineage>
</organism>